<evidence type="ECO:0000313" key="2">
    <source>
        <dbReference type="Proteomes" id="UP001262889"/>
    </source>
</evidence>
<keyword evidence="2" id="KW-1185">Reference proteome</keyword>
<evidence type="ECO:0000313" key="1">
    <source>
        <dbReference type="EMBL" id="MDT0643723.1"/>
    </source>
</evidence>
<dbReference type="EMBL" id="JAVRHQ010000015">
    <property type="protein sequence ID" value="MDT0643723.1"/>
    <property type="molecule type" value="Genomic_DNA"/>
</dbReference>
<protein>
    <submittedName>
        <fullName evidence="1">Uncharacterized protein</fullName>
    </submittedName>
</protein>
<accession>A0ABU3CBT0</accession>
<dbReference type="RefSeq" id="WP_311535341.1">
    <property type="nucleotide sequence ID" value="NZ_JAVRHQ010000015.1"/>
</dbReference>
<proteinExistence type="predicted"/>
<reference evidence="1 2" key="1">
    <citation type="submission" date="2023-09" db="EMBL/GenBank/DDBJ databases">
        <authorList>
            <person name="Rey-Velasco X."/>
        </authorList>
    </citation>
    <scope>NUCLEOTIDE SEQUENCE [LARGE SCALE GENOMIC DNA]</scope>
    <source>
        <strain evidence="1 2">F363</strain>
    </source>
</reference>
<name>A0ABU3CBT0_9FLAO</name>
<comment type="caution">
    <text evidence="1">The sequence shown here is derived from an EMBL/GenBank/DDBJ whole genome shotgun (WGS) entry which is preliminary data.</text>
</comment>
<dbReference type="Proteomes" id="UP001262889">
    <property type="component" value="Unassembled WGS sequence"/>
</dbReference>
<organism evidence="1 2">
    <name type="scientific">Autumnicola tepida</name>
    <dbReference type="NCBI Taxonomy" id="3075595"/>
    <lineage>
        <taxon>Bacteria</taxon>
        <taxon>Pseudomonadati</taxon>
        <taxon>Bacteroidota</taxon>
        <taxon>Flavobacteriia</taxon>
        <taxon>Flavobacteriales</taxon>
        <taxon>Flavobacteriaceae</taxon>
        <taxon>Autumnicola</taxon>
    </lineage>
</organism>
<gene>
    <name evidence="1" type="ORF">RM553_12845</name>
</gene>
<sequence>MIPFQYYHEHLEFFRSKHRLEDYYTTRQLIKITGVSERTIRYRISKLKVKYNGLSRYMYKENDQWFISKLIVDEFYSKYKPRKATRYNQAWESFITWVMRDSYDDDAHNYLIQAVKEKLPDQDMIKDWCFVIEKTKRGVNHVHGLSMLHHEELFGHVHRVIKDAGIPESEYDVLVGEVENRHCAEKYLRK</sequence>